<dbReference type="PROSITE" id="PS00092">
    <property type="entry name" value="N6_MTASE"/>
    <property type="match status" value="1"/>
</dbReference>
<protein>
    <submittedName>
        <fullName evidence="4">ParB/RepB/Spo0J family partition protein</fullName>
    </submittedName>
</protein>
<dbReference type="InterPro" id="IPR003115">
    <property type="entry name" value="ParB_N"/>
</dbReference>
<feature type="region of interest" description="Disordered" evidence="2">
    <location>
        <begin position="289"/>
        <end position="326"/>
    </location>
</feature>
<evidence type="ECO:0000259" key="3">
    <source>
        <dbReference type="SMART" id="SM00470"/>
    </source>
</evidence>
<dbReference type="GO" id="GO:0005694">
    <property type="term" value="C:chromosome"/>
    <property type="evidence" value="ECO:0007669"/>
    <property type="project" value="TreeGrafter"/>
</dbReference>
<name>A0AAU6Q4G0_9DEIO</name>
<dbReference type="InterPro" id="IPR036086">
    <property type="entry name" value="ParB/Sulfiredoxin_sf"/>
</dbReference>
<dbReference type="GO" id="GO:0008170">
    <property type="term" value="F:N-methyltransferase activity"/>
    <property type="evidence" value="ECO:0007669"/>
    <property type="project" value="UniProtKB-ARBA"/>
</dbReference>
<comment type="similarity">
    <text evidence="1">Belongs to the ParB family.</text>
</comment>
<dbReference type="SUPFAM" id="SSF53335">
    <property type="entry name" value="S-adenosyl-L-methionine-dependent methyltransferases"/>
    <property type="match status" value="1"/>
</dbReference>
<dbReference type="InterPro" id="IPR050336">
    <property type="entry name" value="Chromosome_partition/occlusion"/>
</dbReference>
<dbReference type="CDD" id="cd02440">
    <property type="entry name" value="AdoMet_MTases"/>
    <property type="match status" value="1"/>
</dbReference>
<dbReference type="PRINTS" id="PR00507">
    <property type="entry name" value="N12N6MTFRASE"/>
</dbReference>
<accession>A0AAU6Q4G0</accession>
<dbReference type="InterPro" id="IPR002052">
    <property type="entry name" value="DNA_methylase_N6_adenine_CS"/>
</dbReference>
<dbReference type="InterPro" id="IPR041468">
    <property type="entry name" value="HTH_ParB/Spo0J"/>
</dbReference>
<dbReference type="SMART" id="SM00470">
    <property type="entry name" value="ParB"/>
    <property type="match status" value="1"/>
</dbReference>
<dbReference type="SUPFAM" id="SSF109709">
    <property type="entry name" value="KorB DNA-binding domain-like"/>
    <property type="match status" value="1"/>
</dbReference>
<proteinExistence type="inferred from homology"/>
<dbReference type="RefSeq" id="WP_339096223.1">
    <property type="nucleotide sequence ID" value="NZ_CP149782.1"/>
</dbReference>
<evidence type="ECO:0000256" key="1">
    <source>
        <dbReference type="ARBA" id="ARBA00006295"/>
    </source>
</evidence>
<dbReference type="GO" id="GO:0008757">
    <property type="term" value="F:S-adenosylmethionine-dependent methyltransferase activity"/>
    <property type="evidence" value="ECO:0007669"/>
    <property type="project" value="UniProtKB-ARBA"/>
</dbReference>
<dbReference type="GO" id="GO:0007059">
    <property type="term" value="P:chromosome segregation"/>
    <property type="evidence" value="ECO:0007669"/>
    <property type="project" value="TreeGrafter"/>
</dbReference>
<sequence>MGLSPILPPAVLDALRSATLSDDGLTLTLHGQLDADTYRRVKKALDTYGGKWNRKAGTHDFTKDFRPHLEHLLAGGKVGADNGGKNPLAFFPTPEPVIREMCKRIWPWPDGSRFLEPSAGEGAIADFLWNRHSVYADCVELDEDRAQTIRAKGFKVVGSDFLQFTLEQPYDYVLMNPPFTVDGDTQAYISHIEHALTCLRPGGDLVAVVPGSFAWLSRKRVAEFRTFCEKHAQSPLQEIAPGAFKASGTDIATCLIHITKPEEAEMPSTTKKTTDTETPDFAAMAQATREKMGEKLSQDKSRVRRKKAEPETQEVAPTPVDSDLPFPVGEAELDTLTEALAELPGTPVLLPTSGVQMIPWKQIDPSPLNPRKKFDEAALRELAIDIERKGVLQNLVARPRSTGRYEIAAGERRYRAVSLLVTGFEEGGVRHQVTADFQLPVLVRELSDRELLEVATAENVQRRRMTPMEEAEAFAAIAAQGATPAEIAHKFGYAERTVTRRIQIAQNLSDAVKEAFDKGEVTLEKAEILALAPKKQQKALLDSVRYYGGASELRNAISKQAFQVANALFDTALYSGEIVEDLFGDVPAYFQDAKQAAELQTQHLEGLAKEAEAGGAAFAQVVVHNGAYFNGNFEFPLREGATGQVWVMDTRTGKVEHLTGRVRRADEVAERPTVQRAEYGWQNRNLAKKLKDEAVITALYANPRLTQAAFVASQLVGYSDFGVECPSPEMVAVCEQAAELSGGVLARPDSVEEGLLVVGSLPLTEEERAEVEAEAAAEGGEVDWDEVATDPYPEDAVLGALLDLPEDVLGQLVLIGLLDSACHTELMDPLAHRTGASIAGKVEITGELLAPMNRPALIEVAVEAGLEAEEVSKQSDDEIRACLLEVASDLKAEGFVPSFMDFERPEQDSTD</sequence>
<dbReference type="NCBIfam" id="TIGR00180">
    <property type="entry name" value="parB_part"/>
    <property type="match status" value="1"/>
</dbReference>
<dbReference type="SUPFAM" id="SSF110849">
    <property type="entry name" value="ParB/Sulfiredoxin"/>
    <property type="match status" value="1"/>
</dbReference>
<dbReference type="PANTHER" id="PTHR33375">
    <property type="entry name" value="CHROMOSOME-PARTITIONING PROTEIN PARB-RELATED"/>
    <property type="match status" value="1"/>
</dbReference>
<dbReference type="InterPro" id="IPR004437">
    <property type="entry name" value="ParB/RepB/Spo0J"/>
</dbReference>
<feature type="compositionally biased region" description="Basic and acidic residues" evidence="2">
    <location>
        <begin position="289"/>
        <end position="301"/>
    </location>
</feature>
<dbReference type="Gene3D" id="3.90.1530.30">
    <property type="match status" value="1"/>
</dbReference>
<evidence type="ECO:0000313" key="4">
    <source>
        <dbReference type="EMBL" id="WYF45051.1"/>
    </source>
</evidence>
<dbReference type="AlphaFoldDB" id="A0AAU6Q4G0"/>
<organism evidence="4">
    <name type="scientific">Deinococcus sp. VB142</name>
    <dbReference type="NCBI Taxonomy" id="3112952"/>
    <lineage>
        <taxon>Bacteria</taxon>
        <taxon>Thermotogati</taxon>
        <taxon>Deinococcota</taxon>
        <taxon>Deinococci</taxon>
        <taxon>Deinococcales</taxon>
        <taxon>Deinococcaceae</taxon>
        <taxon>Deinococcus</taxon>
    </lineage>
</organism>
<dbReference type="GO" id="GO:0032259">
    <property type="term" value="P:methylation"/>
    <property type="evidence" value="ECO:0007669"/>
    <property type="project" value="InterPro"/>
</dbReference>
<dbReference type="EMBL" id="CP149782">
    <property type="protein sequence ID" value="WYF45051.1"/>
    <property type="molecule type" value="Genomic_DNA"/>
</dbReference>
<gene>
    <name evidence="4" type="ORF">WDJ50_02725</name>
</gene>
<evidence type="ECO:0000256" key="2">
    <source>
        <dbReference type="SAM" id="MobiDB-lite"/>
    </source>
</evidence>
<feature type="domain" description="ParB-like N-terminal" evidence="3">
    <location>
        <begin position="356"/>
        <end position="460"/>
    </location>
</feature>
<dbReference type="Gene3D" id="1.10.10.2830">
    <property type="match status" value="1"/>
</dbReference>
<dbReference type="GO" id="GO:0003677">
    <property type="term" value="F:DNA binding"/>
    <property type="evidence" value="ECO:0007669"/>
    <property type="project" value="InterPro"/>
</dbReference>
<dbReference type="Pfam" id="PF02195">
    <property type="entry name" value="ParB_N"/>
    <property type="match status" value="1"/>
</dbReference>
<dbReference type="PANTHER" id="PTHR33375:SF7">
    <property type="entry name" value="CHROMOSOME 2-PARTITIONING PROTEIN PARB-RELATED"/>
    <property type="match status" value="1"/>
</dbReference>
<dbReference type="Pfam" id="PF17762">
    <property type="entry name" value="HTH_ParB"/>
    <property type="match status" value="1"/>
</dbReference>
<dbReference type="InterPro" id="IPR007848">
    <property type="entry name" value="Small_mtfrase_dom"/>
</dbReference>
<dbReference type="Gene3D" id="3.40.50.150">
    <property type="entry name" value="Vaccinia Virus protein VP39"/>
    <property type="match status" value="1"/>
</dbReference>
<reference evidence="4" key="1">
    <citation type="submission" date="2024-03" db="EMBL/GenBank/DDBJ databases">
        <title>Deinococcus weizhi sp. nov., isolated from human skin.</title>
        <authorList>
            <person name="Wei Z."/>
            <person name="Tian F."/>
            <person name="Yang C."/>
            <person name="Xin L.T."/>
            <person name="Wen Z.J."/>
            <person name="Lan K.C."/>
            <person name="Yu L."/>
            <person name="Zhe W."/>
            <person name="Dan F.D."/>
            <person name="Jun W."/>
            <person name="Rui Z."/>
            <person name="Yong X.J."/>
            <person name="Ting Y."/>
            <person name="Wei X."/>
            <person name="Xu Z.G."/>
            <person name="Xin Z."/>
            <person name="Dong F.G."/>
            <person name="Ni X.M."/>
            <person name="Zheng M.G."/>
            <person name="Chun Y."/>
            <person name="Qian W.X."/>
        </authorList>
    </citation>
    <scope>NUCLEOTIDE SEQUENCE</scope>
    <source>
        <strain evidence="4">VB142</strain>
    </source>
</reference>
<dbReference type="Pfam" id="PF05175">
    <property type="entry name" value="MTS"/>
    <property type="match status" value="1"/>
</dbReference>
<dbReference type="InterPro" id="IPR029063">
    <property type="entry name" value="SAM-dependent_MTases_sf"/>
</dbReference>